<protein>
    <submittedName>
        <fullName evidence="6">Aldehyde-activating protein</fullName>
    </submittedName>
</protein>
<feature type="domain" description="CENP-V/GFA" evidence="5">
    <location>
        <begin position="2"/>
        <end position="115"/>
    </location>
</feature>
<accession>A0A1B8H0Q3</accession>
<dbReference type="GO" id="GO:0046872">
    <property type="term" value="F:metal ion binding"/>
    <property type="evidence" value="ECO:0007669"/>
    <property type="project" value="UniProtKB-KW"/>
</dbReference>
<keyword evidence="3" id="KW-0862">Zinc</keyword>
<dbReference type="InterPro" id="IPR011057">
    <property type="entry name" value="Mss4-like_sf"/>
</dbReference>
<evidence type="ECO:0000313" key="6">
    <source>
        <dbReference type="EMBL" id="OBU02658.1"/>
    </source>
</evidence>
<keyword evidence="2" id="KW-0479">Metal-binding</keyword>
<dbReference type="Proteomes" id="UP000092377">
    <property type="component" value="Unassembled WGS sequence"/>
</dbReference>
<dbReference type="AlphaFoldDB" id="A0A1B8H0Q3"/>
<dbReference type="PANTHER" id="PTHR33337">
    <property type="entry name" value="GFA DOMAIN-CONTAINING PROTEIN"/>
    <property type="match status" value="1"/>
</dbReference>
<reference evidence="7" key="1">
    <citation type="submission" date="2016-06" db="EMBL/GenBank/DDBJ databases">
        <authorList>
            <person name="Butler K."/>
        </authorList>
    </citation>
    <scope>NUCLEOTIDE SEQUENCE [LARGE SCALE GENOMIC DNA]</scope>
    <source>
        <strain evidence="7">GCSL-Mp20</strain>
    </source>
</reference>
<dbReference type="OrthoDB" id="7765631at2"/>
<comment type="caution">
    <text evidence="6">The sequence shown here is derived from an EMBL/GenBank/DDBJ whole genome shotgun (WGS) entry which is preliminary data.</text>
</comment>
<gene>
    <name evidence="6" type="ORF">AYY18_11645</name>
</gene>
<evidence type="ECO:0000256" key="2">
    <source>
        <dbReference type="ARBA" id="ARBA00022723"/>
    </source>
</evidence>
<proteinExistence type="inferred from homology"/>
<evidence type="ECO:0000313" key="7">
    <source>
        <dbReference type="Proteomes" id="UP000092377"/>
    </source>
</evidence>
<evidence type="ECO:0000256" key="3">
    <source>
        <dbReference type="ARBA" id="ARBA00022833"/>
    </source>
</evidence>
<dbReference type="RefSeq" id="WP_067406249.1">
    <property type="nucleotide sequence ID" value="NZ_LZEY01000060.1"/>
</dbReference>
<evidence type="ECO:0000256" key="1">
    <source>
        <dbReference type="ARBA" id="ARBA00005495"/>
    </source>
</evidence>
<dbReference type="Pfam" id="PF04828">
    <property type="entry name" value="GFA"/>
    <property type="match status" value="1"/>
</dbReference>
<organism evidence="6 7">
    <name type="scientific">Morganella psychrotolerans</name>
    <dbReference type="NCBI Taxonomy" id="368603"/>
    <lineage>
        <taxon>Bacteria</taxon>
        <taxon>Pseudomonadati</taxon>
        <taxon>Pseudomonadota</taxon>
        <taxon>Gammaproteobacteria</taxon>
        <taxon>Enterobacterales</taxon>
        <taxon>Morganellaceae</taxon>
        <taxon>Morganella</taxon>
    </lineage>
</organism>
<dbReference type="PROSITE" id="PS51891">
    <property type="entry name" value="CENP_V_GFA"/>
    <property type="match status" value="1"/>
</dbReference>
<evidence type="ECO:0000259" key="5">
    <source>
        <dbReference type="PROSITE" id="PS51891"/>
    </source>
</evidence>
<dbReference type="SUPFAM" id="SSF51316">
    <property type="entry name" value="Mss4-like"/>
    <property type="match status" value="1"/>
</dbReference>
<keyword evidence="4" id="KW-0456">Lyase</keyword>
<dbReference type="Gene3D" id="3.90.1590.10">
    <property type="entry name" value="glutathione-dependent formaldehyde- activating enzyme (gfa)"/>
    <property type="match status" value="1"/>
</dbReference>
<name>A0A1B8H0Q3_9GAMM</name>
<dbReference type="EMBL" id="LZEY01000060">
    <property type="protein sequence ID" value="OBU02658.1"/>
    <property type="molecule type" value="Genomic_DNA"/>
</dbReference>
<comment type="similarity">
    <text evidence="1">Belongs to the Gfa family.</text>
</comment>
<dbReference type="InterPro" id="IPR006913">
    <property type="entry name" value="CENP-V/GFA"/>
</dbReference>
<keyword evidence="7" id="KW-1185">Reference proteome</keyword>
<evidence type="ECO:0000256" key="4">
    <source>
        <dbReference type="ARBA" id="ARBA00023239"/>
    </source>
</evidence>
<dbReference type="GO" id="GO:0016846">
    <property type="term" value="F:carbon-sulfur lyase activity"/>
    <property type="evidence" value="ECO:0007669"/>
    <property type="project" value="InterPro"/>
</dbReference>
<sequence>MPQGQCLCGKVTVSTQQLVTDVSVCHCGMCRKWNGAPFMSVDCGSDLSIRGEDYISRYASSEWGERCFCRECGTHLFYYLKPANHYYVSAALLGETKESRLAMQIYTDCKPDYYHFAEKTPMLTEQDILAMFAGK</sequence>
<dbReference type="PANTHER" id="PTHR33337:SF40">
    <property type="entry name" value="CENP-V_GFA DOMAIN-CONTAINING PROTEIN-RELATED"/>
    <property type="match status" value="1"/>
</dbReference>